<dbReference type="SMART" id="SM00220">
    <property type="entry name" value="S_TKc"/>
    <property type="match status" value="1"/>
</dbReference>
<feature type="region of interest" description="Disordered" evidence="8">
    <location>
        <begin position="357"/>
        <end position="380"/>
    </location>
</feature>
<dbReference type="InterPro" id="IPR008271">
    <property type="entry name" value="Ser/Thr_kinase_AS"/>
</dbReference>
<keyword evidence="9" id="KW-1133">Transmembrane helix</keyword>
<proteinExistence type="predicted"/>
<keyword evidence="9" id="KW-0472">Membrane</keyword>
<evidence type="ECO:0000256" key="2">
    <source>
        <dbReference type="ARBA" id="ARBA00022527"/>
    </source>
</evidence>
<dbReference type="InterPro" id="IPR000719">
    <property type="entry name" value="Prot_kinase_dom"/>
</dbReference>
<accession>A0A1I5BNZ5</accession>
<dbReference type="GO" id="GO:0004674">
    <property type="term" value="F:protein serine/threonine kinase activity"/>
    <property type="evidence" value="ECO:0007669"/>
    <property type="project" value="UniProtKB-KW"/>
</dbReference>
<keyword evidence="3" id="KW-0808">Transferase</keyword>
<feature type="compositionally biased region" description="Low complexity" evidence="8">
    <location>
        <begin position="280"/>
        <end position="290"/>
    </location>
</feature>
<dbReference type="Proteomes" id="UP000198867">
    <property type="component" value="Unassembled WGS sequence"/>
</dbReference>
<gene>
    <name evidence="11" type="ORF">SAMN05216219_2011</name>
</gene>
<dbReference type="EMBL" id="FOVM01000005">
    <property type="protein sequence ID" value="SFN76448.1"/>
    <property type="molecule type" value="Genomic_DNA"/>
</dbReference>
<keyword evidence="12" id="KW-1185">Reference proteome</keyword>
<dbReference type="PANTHER" id="PTHR43289">
    <property type="entry name" value="MITOGEN-ACTIVATED PROTEIN KINASE KINASE KINASE 20-RELATED"/>
    <property type="match status" value="1"/>
</dbReference>
<dbReference type="PANTHER" id="PTHR43289:SF6">
    <property type="entry name" value="SERINE_THREONINE-PROTEIN KINASE NEKL-3"/>
    <property type="match status" value="1"/>
</dbReference>
<feature type="compositionally biased region" description="Low complexity" evidence="8">
    <location>
        <begin position="447"/>
        <end position="489"/>
    </location>
</feature>
<dbReference type="OrthoDB" id="9762169at2"/>
<dbReference type="PROSITE" id="PS00108">
    <property type="entry name" value="PROTEIN_KINASE_ST"/>
    <property type="match status" value="1"/>
</dbReference>
<reference evidence="12" key="1">
    <citation type="submission" date="2016-10" db="EMBL/GenBank/DDBJ databases">
        <authorList>
            <person name="Varghese N."/>
            <person name="Submissions S."/>
        </authorList>
    </citation>
    <scope>NUCLEOTIDE SEQUENCE [LARGE SCALE GENOMIC DNA]</scope>
    <source>
        <strain evidence="12">CGMCC 1.11101</strain>
    </source>
</reference>
<dbReference type="GO" id="GO:0005524">
    <property type="term" value="F:ATP binding"/>
    <property type="evidence" value="ECO:0007669"/>
    <property type="project" value="UniProtKB-UniRule"/>
</dbReference>
<dbReference type="Gene3D" id="3.30.200.20">
    <property type="entry name" value="Phosphorylase Kinase, domain 1"/>
    <property type="match status" value="1"/>
</dbReference>
<evidence type="ECO:0000256" key="5">
    <source>
        <dbReference type="ARBA" id="ARBA00022777"/>
    </source>
</evidence>
<evidence type="ECO:0000313" key="11">
    <source>
        <dbReference type="EMBL" id="SFN76448.1"/>
    </source>
</evidence>
<dbReference type="EC" id="2.7.11.1" evidence="1"/>
<keyword evidence="9" id="KW-0812">Transmembrane</keyword>
<evidence type="ECO:0000256" key="6">
    <source>
        <dbReference type="ARBA" id="ARBA00022840"/>
    </source>
</evidence>
<dbReference type="PROSITE" id="PS50011">
    <property type="entry name" value="PROTEIN_KINASE_DOM"/>
    <property type="match status" value="1"/>
</dbReference>
<evidence type="ECO:0000256" key="1">
    <source>
        <dbReference type="ARBA" id="ARBA00012513"/>
    </source>
</evidence>
<evidence type="ECO:0000256" key="7">
    <source>
        <dbReference type="PROSITE-ProRule" id="PRU10141"/>
    </source>
</evidence>
<feature type="transmembrane region" description="Helical" evidence="9">
    <location>
        <begin position="12"/>
        <end position="30"/>
    </location>
</feature>
<dbReference type="Gene3D" id="1.10.510.10">
    <property type="entry name" value="Transferase(Phosphotransferase) domain 1"/>
    <property type="match status" value="1"/>
</dbReference>
<dbReference type="RefSeq" id="WP_090710980.1">
    <property type="nucleotide sequence ID" value="NZ_FOVM01000005.1"/>
</dbReference>
<evidence type="ECO:0000313" key="12">
    <source>
        <dbReference type="Proteomes" id="UP000198867"/>
    </source>
</evidence>
<keyword evidence="4 7" id="KW-0547">Nucleotide-binding</keyword>
<evidence type="ECO:0000256" key="4">
    <source>
        <dbReference type="ARBA" id="ARBA00022741"/>
    </source>
</evidence>
<organism evidence="11 12">
    <name type="scientific">Mycetocola miduiensis</name>
    <dbReference type="NCBI Taxonomy" id="995034"/>
    <lineage>
        <taxon>Bacteria</taxon>
        <taxon>Bacillati</taxon>
        <taxon>Actinomycetota</taxon>
        <taxon>Actinomycetes</taxon>
        <taxon>Micrococcales</taxon>
        <taxon>Microbacteriaceae</taxon>
        <taxon>Mycetocola</taxon>
    </lineage>
</organism>
<feature type="region of interest" description="Disordered" evidence="8">
    <location>
        <begin position="445"/>
        <end position="502"/>
    </location>
</feature>
<evidence type="ECO:0000259" key="10">
    <source>
        <dbReference type="PROSITE" id="PS50011"/>
    </source>
</evidence>
<feature type="domain" description="Protein kinase" evidence="10">
    <location>
        <begin position="12"/>
        <end position="274"/>
    </location>
</feature>
<keyword evidence="6 7" id="KW-0067">ATP-binding</keyword>
<dbReference type="SUPFAM" id="SSF56112">
    <property type="entry name" value="Protein kinase-like (PK-like)"/>
    <property type="match status" value="1"/>
</dbReference>
<dbReference type="AlphaFoldDB" id="A0A1I5BNZ5"/>
<evidence type="ECO:0000256" key="8">
    <source>
        <dbReference type="SAM" id="MobiDB-lite"/>
    </source>
</evidence>
<keyword evidence="5 11" id="KW-0418">Kinase</keyword>
<dbReference type="InterPro" id="IPR011009">
    <property type="entry name" value="Kinase-like_dom_sf"/>
</dbReference>
<dbReference type="PROSITE" id="PS00107">
    <property type="entry name" value="PROTEIN_KINASE_ATP"/>
    <property type="match status" value="1"/>
</dbReference>
<dbReference type="CDD" id="cd14014">
    <property type="entry name" value="STKc_PknB_like"/>
    <property type="match status" value="1"/>
</dbReference>
<dbReference type="InterPro" id="IPR017441">
    <property type="entry name" value="Protein_kinase_ATP_BS"/>
</dbReference>
<dbReference type="STRING" id="995034.SAMN05216219_2011"/>
<sequence>MSTPSTLVADRYRLMAMLGAGGMGIVWHAWDERLHRDVALKMLRTQLELTDAERQLATDRAMREARITAGLHHPHAVTVFDVVEHDGQPCIVMQLIESTPLSTLLREHGTLTPSETARTGAQVGSALAAAHKLRIVHRDVKPGNILITADGSAMISDFGISHALGDATITATGMMHGTPAYLAPEVARGLPTSFASDVFSFGSTLYTMLEGAPPFGSDKNAIALLHKVARGEYSPPEHAGPLAPLLREMLAADPKRRPSMTSVVESLTALHDDIRVPPAAVAVDPDSSPDAPAPADPEGVDPEGVDLEGVRTEVFDDVETERIDDVGTERIEGADTERIEDAGTERIADAATAVHDPTVPTVPVDRPTRYEPPTGTTERLGAPAVLPRVTTDAEPAHVIPHTETPPVRPNRWRRRTGVIAGIMVVVAALLVGAILLFNPLQPGAGDAAEPAISPTPTPTTGSPAPPSQAASPSTAPSPTSPPASAQPSATPEPVPPTPEQRAVETVSGYYAMLPGDIDGAWPMMSADYQENHAGGRRAYEAFWGNIADVEIADVSASAPDRAQATLTYFFRDGRVVKEVTSYRLVDEGGLLKIAATDVLSSTEL</sequence>
<evidence type="ECO:0000256" key="9">
    <source>
        <dbReference type="SAM" id="Phobius"/>
    </source>
</evidence>
<feature type="binding site" evidence="7">
    <location>
        <position position="41"/>
    </location>
    <ligand>
        <name>ATP</name>
        <dbReference type="ChEBI" id="CHEBI:30616"/>
    </ligand>
</feature>
<evidence type="ECO:0000256" key="3">
    <source>
        <dbReference type="ARBA" id="ARBA00022679"/>
    </source>
</evidence>
<feature type="transmembrane region" description="Helical" evidence="9">
    <location>
        <begin position="418"/>
        <end position="437"/>
    </location>
</feature>
<name>A0A1I5BNZ5_9MICO</name>
<dbReference type="Pfam" id="PF00069">
    <property type="entry name" value="Pkinase"/>
    <property type="match status" value="1"/>
</dbReference>
<protein>
    <recommendedName>
        <fullName evidence="1">non-specific serine/threonine protein kinase</fullName>
        <ecNumber evidence="1">2.7.11.1</ecNumber>
    </recommendedName>
</protein>
<keyword evidence="2 11" id="KW-0723">Serine/threonine-protein kinase</keyword>
<feature type="region of interest" description="Disordered" evidence="8">
    <location>
        <begin position="280"/>
        <end position="305"/>
    </location>
</feature>